<organism evidence="2 3">
    <name type="scientific">Salmonella enterica subsp. arizonae</name>
    <dbReference type="NCBI Taxonomy" id="59203"/>
    <lineage>
        <taxon>Bacteria</taxon>
        <taxon>Pseudomonadati</taxon>
        <taxon>Pseudomonadota</taxon>
        <taxon>Gammaproteobacteria</taxon>
        <taxon>Enterobacterales</taxon>
        <taxon>Enterobacteriaceae</taxon>
        <taxon>Salmonella</taxon>
    </lineage>
</organism>
<sequence length="69" mass="8005">MLHCAPVFLPAIHLWLNTLSIFLTLFWHKCVKQCLLRSLLMNLLRPANARCAAVYASIRLKYPWLISLP</sequence>
<gene>
    <name evidence="2" type="ORF">NCTC7304_02405</name>
</gene>
<reference evidence="2 3" key="1">
    <citation type="submission" date="2018-06" db="EMBL/GenBank/DDBJ databases">
        <authorList>
            <consortium name="Pathogen Informatics"/>
            <person name="Doyle S."/>
        </authorList>
    </citation>
    <scope>NUCLEOTIDE SEQUENCE [LARGE SCALE GENOMIC DNA]</scope>
    <source>
        <strain evidence="2 3">NCTC7304</strain>
    </source>
</reference>
<protein>
    <submittedName>
        <fullName evidence="2">Uncharacterized protein</fullName>
    </submittedName>
</protein>
<evidence type="ECO:0000313" key="3">
    <source>
        <dbReference type="Proteomes" id="UP000254762"/>
    </source>
</evidence>
<accession>A0A379SU77</accession>
<dbReference type="AlphaFoldDB" id="A0A379SU77"/>
<feature type="transmembrane region" description="Helical" evidence="1">
    <location>
        <begin position="6"/>
        <end position="27"/>
    </location>
</feature>
<dbReference type="EMBL" id="UGXD01000002">
    <property type="protein sequence ID" value="SUG32947.1"/>
    <property type="molecule type" value="Genomic_DNA"/>
</dbReference>
<keyword evidence="1" id="KW-0812">Transmembrane</keyword>
<dbReference type="Proteomes" id="UP000254762">
    <property type="component" value="Unassembled WGS sequence"/>
</dbReference>
<evidence type="ECO:0000313" key="2">
    <source>
        <dbReference type="EMBL" id="SUG32947.1"/>
    </source>
</evidence>
<name>A0A379SU77_SALER</name>
<keyword evidence="1" id="KW-0472">Membrane</keyword>
<evidence type="ECO:0000256" key="1">
    <source>
        <dbReference type="SAM" id="Phobius"/>
    </source>
</evidence>
<keyword evidence="1" id="KW-1133">Transmembrane helix</keyword>
<proteinExistence type="predicted"/>